<feature type="compositionally biased region" description="Basic and acidic residues" evidence="1">
    <location>
        <begin position="437"/>
        <end position="452"/>
    </location>
</feature>
<feature type="compositionally biased region" description="Low complexity" evidence="1">
    <location>
        <begin position="535"/>
        <end position="546"/>
    </location>
</feature>
<feature type="region of interest" description="Disordered" evidence="1">
    <location>
        <begin position="2085"/>
        <end position="2143"/>
    </location>
</feature>
<feature type="compositionally biased region" description="Basic and acidic residues" evidence="1">
    <location>
        <begin position="1509"/>
        <end position="1521"/>
    </location>
</feature>
<feature type="region of interest" description="Disordered" evidence="1">
    <location>
        <begin position="1325"/>
        <end position="1351"/>
    </location>
</feature>
<feature type="region of interest" description="Disordered" evidence="1">
    <location>
        <begin position="841"/>
        <end position="874"/>
    </location>
</feature>
<feature type="region of interest" description="Disordered" evidence="1">
    <location>
        <begin position="1500"/>
        <end position="1525"/>
    </location>
</feature>
<keyword evidence="2" id="KW-1133">Transmembrane helix</keyword>
<dbReference type="InParanoid" id="Q4QGQ9"/>
<feature type="transmembrane region" description="Helical" evidence="2">
    <location>
        <begin position="12"/>
        <end position="30"/>
    </location>
</feature>
<feature type="compositionally biased region" description="Basic residues" evidence="1">
    <location>
        <begin position="326"/>
        <end position="336"/>
    </location>
</feature>
<feature type="compositionally biased region" description="Low complexity" evidence="1">
    <location>
        <begin position="353"/>
        <end position="369"/>
    </location>
</feature>
<feature type="region of interest" description="Disordered" evidence="1">
    <location>
        <begin position="2170"/>
        <end position="2203"/>
    </location>
</feature>
<sequence>MYCVARLPPLPLFYVFFCFVWCLLSSYFGVVCHSSASVTDSYLVLPASASAADCVVAGLSYTSYSCLPSPPLLLRRVCVCVCVCVYVFHRYFSVACVIPPAVAALFLAFLCRVRAGRCMCVCVCARARVRASLMPHPSPSSPSDIVAPPATASTSLSASQGTVFGSACGDADECSSRRAGIGTSLTSATDAQQRMRGNPMVAPLPGPTTVQLSFAESHAFAIAVPSDTEAGKSLSSSSTLHPRGRWGHAHGDTAGASTSREAMSINGVKSSKSTGCGGGRSTHPEAPQALGQVSETQNTASLMSQRTTSPPATPSTAAGPSETKTVNHHPARRSHINKNAAEAGVRRTGRRLSCAAASTSSTTATSTPALCRRQSMIASMMPSAQHRQRRRLSSPASSAPSLTAQDASAMNQREVKTSAASGRAWVALTTTAVPASERSRSPAAHGREVTKAQTDEIAGMSEAFTEIASAAAGAGAKDRQSACVEDHTLSSAEDGDAGRGSSACTRSPAASADASVAVVAATTRQLRLLHESRASSRSASTASSASPTRLHTRPLPMHFSSRCCHGAHRCADESTFALACAGGANDAQALASPLTPSVLCAFALPHYRHHSQVQQASSPCSEDGSSMPWRENRCGFPRVKQVSAITAEETQEPCVTDHHISQPAAFPATVARASSSAVTGRLSAEGVNADAAAAAWRVDSAMRTSPPAPLHASFDGFAQSSAAVSPLSAFSAAQTAPRPAAAERCTADHCMVRVQARKDASTHSKPWFSPALERQVRAAAEAAATIAGFGDDEYSLGAQGEHAELSIPAAKFSSINSPRASDAPPQVSTLSSFARGGDITARGAGSPILPDGPPSVEKARAASGHPSTSLELEGNGSAVIRAAAVAAEAEGGAPQPVLSSSPTPRSGVSMIAVPAAASVSQLSHTPAVMLTTSLLGFSSRSPTPVANSCATPIPPPWHPLHPMLPLQQLSAGSTSSIYGDPGSGDAVVGGVGSNISASTTRSPLPEWSRLRALPLQPACMPATRTSGEGHRADSSSRMNISCDGGGVPPPYQSVPFPLSYSAWKSGGPRQPESPSPSRSLSQQLSGGIGGAGGDSPEGVAGAVGQHQHQPPACRLTAFKGLSVASHAQAGFASVTADSDGAMLQATSVSPPPPWQHRKSHSGDIFAPTTTADRPPMIALGPVVRSWPHQRTSSNVSLLSSIAHSQLASGVGGGNGSDTTTSTPPPLPMAIASLGVAPTLGTFSASTTTGFGPAPSCILAAGPRSASISDKAYVHPLTTSPPLRHRRFGSTSSLSSMSAFAFNDAGTAPVMHSGVRCRAAERVPPFTASSTPRNRFGGRMDGGAENDADNVVHGDKGEDYLEGGGADSCKASQGWNGRLWRGTSSGCGGGAHCCEKPVRLKPGTAIETAIQAGVYARHPSCVSLFAGGGGGGASTGFSRAGVANTAAAAAQTGDDGCWPSSEDLMTWLSCAASFTASSTSASTTYASSSFGTVPCDGEHVRHGCSQHQHGSRDGGDDSRCDPSADAEESEDGLAVCTLYAAAPRHYHYRRTVDVPASCDAVLQRGRVKRHHRYVRVHHPRRHHRSLSNSPAIGRDVVEGAEHAHAARPLPAFTTDVNSTAALPLLNVDPAANENVNAGIHNGRGQQPAVAALPGTRVSYSPHLSTSSLLYYDDVYSDDLDDVYYQIEKRLFPVADEAGQSLCRTSRSSPPPPQAPAAAASTSPLGNTREAPHDGSDESSIDALFTVLNVPLRLNLRGGFHLSDYYAPCPVCHPAMRTAAEDTASGLDATASSCSCSCCSCRCSSVCFPAKRQSTLSSRATSRMSGGTSPDSTQLIFSDASAKASVSGSAIGLRQTTPPPPPPVPAALAVRQSGLSSAATAAQPCGVGGALNSLPRRHGDVATTGDARRRERKATAAGAAGSHRNTAAGELVLSTFTARSGRSCAGGATDKPRPPSKLMQGIPPAPAAGNDIEDKVRDLKDGSRGTRGGGDPGRLPPPLVVTAAHRHSRYRRQRARHPPAVVTARRRQAHHRGSGAGDGALRSQYSRLMRQRLLCVRVNDKITYIDQKGATCAARLLAGAVLLAEKTKRKEAERERRHRAAAVDGGASGAAATVASRGAPTETSSAPPASQLPQQAAAYRRHRRCRNSHHHRHQCHHTHGELCCYAGDQRPQPVERQRQPSAFSTETAPGARGSNERVVPADGGG</sequence>
<keyword evidence="2" id="KW-0812">Transmembrane</keyword>
<accession>Q4QGQ9</accession>
<reference evidence="3 4" key="1">
    <citation type="journal article" date="2005" name="Science">
        <title>The genome of the kinetoplastid parasite, Leishmania major.</title>
        <authorList>
            <person name="Ivens A.C."/>
            <person name="Peacock C.S."/>
            <person name="Worthey E.A."/>
            <person name="Murphy L."/>
            <person name="Aggarwal G."/>
            <person name="Berriman M."/>
            <person name="Sisk E."/>
            <person name="Rajandream M.A."/>
            <person name="Adlem E."/>
            <person name="Aert R."/>
            <person name="Anupama A."/>
            <person name="Apostolou Z."/>
            <person name="Attipoe P."/>
            <person name="Bason N."/>
            <person name="Bauser C."/>
            <person name="Beck A."/>
            <person name="Beverley S.M."/>
            <person name="Bianchettin G."/>
            <person name="Borzym K."/>
            <person name="Bothe G."/>
            <person name="Bruschi C.V."/>
            <person name="Collins M."/>
            <person name="Cadag E."/>
            <person name="Ciarloni L."/>
            <person name="Clayton C."/>
            <person name="Coulson R.M."/>
            <person name="Cronin A."/>
            <person name="Cruz A.K."/>
            <person name="Davies R.M."/>
            <person name="De Gaudenzi J."/>
            <person name="Dobson D.E."/>
            <person name="Duesterhoeft A."/>
            <person name="Fazelina G."/>
            <person name="Fosker N."/>
            <person name="Frasch A.C."/>
            <person name="Fraser A."/>
            <person name="Fuchs M."/>
            <person name="Gabel C."/>
            <person name="Goble A."/>
            <person name="Goffeau A."/>
            <person name="Harris D."/>
            <person name="Hertz-Fowler C."/>
            <person name="Hilbert H."/>
            <person name="Horn D."/>
            <person name="Huang Y."/>
            <person name="Klages S."/>
            <person name="Knights A."/>
            <person name="Kube M."/>
            <person name="Larke N."/>
            <person name="Litvin L."/>
            <person name="Lord A."/>
            <person name="Louie T."/>
            <person name="Marra M."/>
            <person name="Masuy D."/>
            <person name="Matthews K."/>
            <person name="Michaeli S."/>
            <person name="Mottram J.C."/>
            <person name="Muller-Auer S."/>
            <person name="Munden H."/>
            <person name="Nelson S."/>
            <person name="Norbertczak H."/>
            <person name="Oliver K."/>
            <person name="O'neil S."/>
            <person name="Pentony M."/>
            <person name="Pohl T.M."/>
            <person name="Price C."/>
            <person name="Purnelle B."/>
            <person name="Quail M.A."/>
            <person name="Rabbinowitsch E."/>
            <person name="Reinhardt R."/>
            <person name="Rieger M."/>
            <person name="Rinta J."/>
            <person name="Robben J."/>
            <person name="Robertson L."/>
            <person name="Ruiz J.C."/>
            <person name="Rutter S."/>
            <person name="Saunders D."/>
            <person name="Schafer M."/>
            <person name="Schein J."/>
            <person name="Schwartz D.C."/>
            <person name="Seeger K."/>
            <person name="Seyler A."/>
            <person name="Sharp S."/>
            <person name="Shin H."/>
            <person name="Sivam D."/>
            <person name="Squares R."/>
            <person name="Squares S."/>
            <person name="Tosato V."/>
            <person name="Vogt C."/>
            <person name="Volckaert G."/>
            <person name="Wambutt R."/>
            <person name="Warren T."/>
            <person name="Wedler H."/>
            <person name="Woodward J."/>
            <person name="Zhou S."/>
            <person name="Zimmermann W."/>
            <person name="Smith D.F."/>
            <person name="Blackwell J.M."/>
            <person name="Stuart K.D."/>
            <person name="Barrell B."/>
            <person name="Myler P.J."/>
        </authorList>
    </citation>
    <scope>NUCLEOTIDE SEQUENCE [LARGE SCALE GENOMIC DNA]</scope>
    <source>
        <strain evidence="4">MHOM/IL/81/Friedlin</strain>
    </source>
</reference>
<feature type="compositionally biased region" description="Gly residues" evidence="1">
    <location>
        <begin position="1086"/>
        <end position="1095"/>
    </location>
</feature>
<feature type="transmembrane region" description="Helical" evidence="2">
    <location>
        <begin position="96"/>
        <end position="115"/>
    </location>
</feature>
<feature type="region of interest" description="Disordered" evidence="1">
    <location>
        <begin position="433"/>
        <end position="452"/>
    </location>
</feature>
<dbReference type="OMA" id="VYYQIEK"/>
<dbReference type="VEuPathDB" id="TriTrypDB:LMJSD75_120008600"/>
<dbReference type="eggNOG" id="ENOG502SIVE">
    <property type="taxonomic scope" value="Eukaryota"/>
</dbReference>
<organism evidence="3 4">
    <name type="scientific">Leishmania major</name>
    <dbReference type="NCBI Taxonomy" id="5664"/>
    <lineage>
        <taxon>Eukaryota</taxon>
        <taxon>Discoba</taxon>
        <taxon>Euglenozoa</taxon>
        <taxon>Kinetoplastea</taxon>
        <taxon>Metakinetoplastina</taxon>
        <taxon>Trypanosomatida</taxon>
        <taxon>Trypanosomatidae</taxon>
        <taxon>Leishmaniinae</taxon>
        <taxon>Leishmania</taxon>
    </lineage>
</organism>
<feature type="compositionally biased region" description="Low complexity" evidence="1">
    <location>
        <begin position="393"/>
        <end position="402"/>
    </location>
</feature>
<feature type="compositionally biased region" description="Polar residues" evidence="1">
    <location>
        <begin position="291"/>
        <end position="306"/>
    </location>
</feature>
<dbReference type="HOGENOM" id="CLU_231186_0_0_1"/>
<feature type="region of interest" description="Disordered" evidence="1">
    <location>
        <begin position="530"/>
        <end position="553"/>
    </location>
</feature>
<feature type="region of interest" description="Disordered" evidence="1">
    <location>
        <begin position="1700"/>
        <end position="1736"/>
    </location>
</feature>
<protein>
    <submittedName>
        <fullName evidence="3">Uncharacterized protein</fullName>
    </submittedName>
</protein>
<feature type="compositionally biased region" description="Basic and acidic residues" evidence="1">
    <location>
        <begin position="1970"/>
        <end position="1982"/>
    </location>
</feature>
<feature type="compositionally biased region" description="Low complexity" evidence="1">
    <location>
        <begin position="307"/>
        <end position="321"/>
    </location>
</feature>
<evidence type="ECO:0000256" key="2">
    <source>
        <dbReference type="SAM" id="Phobius"/>
    </source>
</evidence>
<dbReference type="KEGG" id="lma:LMJF_12_0340"/>
<gene>
    <name evidence="3" type="ORF">LMJF_12_0340</name>
</gene>
<dbReference type="VEuPathDB" id="TriTrypDB:LMJLV39_120008800"/>
<proteinExistence type="predicted"/>
<evidence type="ECO:0000256" key="1">
    <source>
        <dbReference type="SAM" id="MobiDB-lite"/>
    </source>
</evidence>
<feature type="region of interest" description="Disordered" evidence="1">
    <location>
        <begin position="485"/>
        <end position="507"/>
    </location>
</feature>
<evidence type="ECO:0000313" key="4">
    <source>
        <dbReference type="Proteomes" id="UP000000542"/>
    </source>
</evidence>
<dbReference type="VEuPathDB" id="TriTrypDB:LmjF.12.0340"/>
<feature type="compositionally biased region" description="Basic residues" evidence="1">
    <location>
        <begin position="2022"/>
        <end position="2031"/>
    </location>
</feature>
<feature type="compositionally biased region" description="Low complexity" evidence="1">
    <location>
        <begin position="2100"/>
        <end position="2136"/>
    </location>
</feature>
<feature type="compositionally biased region" description="Low complexity" evidence="1">
    <location>
        <begin position="1065"/>
        <end position="1085"/>
    </location>
</feature>
<feature type="region of interest" description="Disordered" evidence="1">
    <location>
        <begin position="1885"/>
        <end position="1921"/>
    </location>
</feature>
<feature type="compositionally biased region" description="Basic residues" evidence="1">
    <location>
        <begin position="2002"/>
        <end position="2015"/>
    </location>
</feature>
<feature type="region of interest" description="Disordered" evidence="1">
    <location>
        <begin position="1208"/>
        <end position="1227"/>
    </location>
</feature>
<evidence type="ECO:0000313" key="3">
    <source>
        <dbReference type="EMBL" id="CAJ02531.1"/>
    </source>
</evidence>
<feature type="region of interest" description="Disordered" evidence="1">
    <location>
        <begin position="227"/>
        <end position="420"/>
    </location>
</feature>
<reference evidence="3 4" key="2">
    <citation type="journal article" date="2011" name="Genome Res.">
        <title>Chromosome and gene copy number variation allow major structural change between species and strains of Leishmania.</title>
        <authorList>
            <person name="Rogers M.B."/>
            <person name="Hilley J.D."/>
            <person name="Dickens N.J."/>
            <person name="Wilkes J."/>
            <person name="Bates P.A."/>
            <person name="Depledge D.P."/>
            <person name="Harris D."/>
            <person name="Her Y."/>
            <person name="Herzyk P."/>
            <person name="Imamura H."/>
            <person name="Otto T.D."/>
            <person name="Sanders M."/>
            <person name="Seeger K."/>
            <person name="Dujardin J.C."/>
            <person name="Berriman M."/>
            <person name="Smith D.F."/>
            <person name="Hertz-Fowler C."/>
            <person name="Mottram J.C."/>
        </authorList>
    </citation>
    <scope>NUCLEOTIDE SEQUENCE [LARGE SCALE GENOMIC DNA]</scope>
    <source>
        <strain evidence="4">MHOM/IL/81/Friedlin</strain>
    </source>
</reference>
<dbReference type="GeneID" id="5649924"/>
<feature type="compositionally biased region" description="Polar residues" evidence="1">
    <location>
        <begin position="255"/>
        <end position="274"/>
    </location>
</feature>
<feature type="region of interest" description="Disordered" evidence="1">
    <location>
        <begin position="1062"/>
        <end position="1107"/>
    </location>
</feature>
<feature type="region of interest" description="Disordered" evidence="1">
    <location>
        <begin position="1022"/>
        <end position="1048"/>
    </location>
</feature>
<feature type="region of interest" description="Disordered" evidence="1">
    <location>
        <begin position="1939"/>
        <end position="2040"/>
    </location>
</feature>
<name>Q4QGQ9_LEIMA</name>
<dbReference type="VEuPathDB" id="TriTrypDB:LMJFC_120009300"/>
<dbReference type="EMBL" id="FR796408">
    <property type="protein sequence ID" value="CAJ02531.1"/>
    <property type="molecule type" value="Genomic_DNA"/>
</dbReference>
<keyword evidence="2" id="KW-0472">Membrane</keyword>
<dbReference type="RefSeq" id="XP_001681639.1">
    <property type="nucleotide sequence ID" value="XM_001681587.1"/>
</dbReference>
<dbReference type="Proteomes" id="UP000000542">
    <property type="component" value="Chromosome 12"/>
</dbReference>
<keyword evidence="4" id="KW-1185">Reference proteome</keyword>